<gene>
    <name evidence="5" type="ORF">SAMN04488059_10860</name>
    <name evidence="4" type="ORF">WH91_20855</name>
</gene>
<dbReference type="Proteomes" id="UP000033519">
    <property type="component" value="Unassembled WGS sequence"/>
</dbReference>
<dbReference type="PATRIC" id="fig|728005.3.peg.2517"/>
<dbReference type="GO" id="GO:0045437">
    <property type="term" value="F:uridine nucleosidase activity"/>
    <property type="evidence" value="ECO:0007669"/>
    <property type="project" value="UniProtKB-ARBA"/>
</dbReference>
<dbReference type="PROSITE" id="PS01247">
    <property type="entry name" value="IUNH"/>
    <property type="match status" value="1"/>
</dbReference>
<dbReference type="GO" id="GO:0006152">
    <property type="term" value="P:purine nucleoside catabolic process"/>
    <property type="evidence" value="ECO:0007669"/>
    <property type="project" value="TreeGrafter"/>
</dbReference>
<reference evidence="4 6" key="1">
    <citation type="submission" date="2015-03" db="EMBL/GenBank/DDBJ databases">
        <authorList>
            <person name="Lepp D."/>
            <person name="Hassan Y.I."/>
            <person name="Li X.-Z."/>
            <person name="Zhou T."/>
        </authorList>
    </citation>
    <scope>NUCLEOTIDE SEQUENCE [LARGE SCALE GENOMIC DNA]</scope>
    <source>
        <strain evidence="4 6">Cr7-05</strain>
    </source>
</reference>
<evidence type="ECO:0000313" key="6">
    <source>
        <dbReference type="Proteomes" id="UP000033519"/>
    </source>
</evidence>
<name>A0A0F5PRM8_9HYPH</name>
<dbReference type="InterPro" id="IPR015910">
    <property type="entry name" value="I/U_nuclsd_hydro_CS"/>
</dbReference>
<dbReference type="EMBL" id="LAPV01000199">
    <property type="protein sequence ID" value="KKC31255.1"/>
    <property type="molecule type" value="Genomic_DNA"/>
</dbReference>
<accession>A0A0F5PRM8</accession>
<organism evidence="5 7">
    <name type="scientific">Devosia psychrophila</name>
    <dbReference type="NCBI Taxonomy" id="728005"/>
    <lineage>
        <taxon>Bacteria</taxon>
        <taxon>Pseudomonadati</taxon>
        <taxon>Pseudomonadota</taxon>
        <taxon>Alphaproteobacteria</taxon>
        <taxon>Hyphomicrobiales</taxon>
        <taxon>Devosiaceae</taxon>
        <taxon>Devosia</taxon>
    </lineage>
</organism>
<evidence type="ECO:0000256" key="2">
    <source>
        <dbReference type="ARBA" id="ARBA00023295"/>
    </source>
</evidence>
<dbReference type="InterPro" id="IPR001910">
    <property type="entry name" value="Inosine/uridine_hydrolase_dom"/>
</dbReference>
<dbReference type="Pfam" id="PF01156">
    <property type="entry name" value="IU_nuc_hydro"/>
    <property type="match status" value="1"/>
</dbReference>
<dbReference type="Gene3D" id="3.90.245.10">
    <property type="entry name" value="Ribonucleoside hydrolase-like"/>
    <property type="match status" value="1"/>
</dbReference>
<dbReference type="SUPFAM" id="SSF53590">
    <property type="entry name" value="Nucleoside hydrolase"/>
    <property type="match status" value="1"/>
</dbReference>
<dbReference type="RefSeq" id="WP_046172920.1">
    <property type="nucleotide sequence ID" value="NZ_FOMB01000008.1"/>
</dbReference>
<sequence>MNRKVIIDTDPGLDDAVAILFALASGRFDVIGLTTVAGNIGLDRTTANAGGLLSVMGRSDIPVISGAATALMRNNIDAIVVHGDDGLRGVQLPAPASPHQTDAVSWLAKTLVAEPSGSIDVLALGPVTNIARLIDEHPEAAGRIGHLIVMGGAILEPGNAGPASEFNFASDPEATALVLHSDIRTTIVPLDVTRRVRADRAYVEALRGNIAGDTAASLLTAYLLDDKTSRPLHDPCVMLLALAPELFGIELYRLSVNLSDDSDAGGLTISVSGSPVSVAMQVDVPGVLKLLASGFR</sequence>
<dbReference type="InterPro" id="IPR036452">
    <property type="entry name" value="Ribo_hydro-like"/>
</dbReference>
<keyword evidence="2" id="KW-0326">Glycosidase</keyword>
<proteinExistence type="predicted"/>
<evidence type="ECO:0000313" key="5">
    <source>
        <dbReference type="EMBL" id="SFC64581.1"/>
    </source>
</evidence>
<feature type="domain" description="Inosine/uridine-preferring nucleoside hydrolase" evidence="3">
    <location>
        <begin position="5"/>
        <end position="287"/>
    </location>
</feature>
<dbReference type="PANTHER" id="PTHR12304">
    <property type="entry name" value="INOSINE-URIDINE PREFERRING NUCLEOSIDE HYDROLASE"/>
    <property type="match status" value="1"/>
</dbReference>
<dbReference type="GO" id="GO:0008477">
    <property type="term" value="F:purine nucleosidase activity"/>
    <property type="evidence" value="ECO:0007669"/>
    <property type="project" value="TreeGrafter"/>
</dbReference>
<dbReference type="GO" id="GO:0005829">
    <property type="term" value="C:cytosol"/>
    <property type="evidence" value="ECO:0007669"/>
    <property type="project" value="TreeGrafter"/>
</dbReference>
<dbReference type="STRING" id="728005.SAMN04488059_10860"/>
<dbReference type="PANTHER" id="PTHR12304:SF4">
    <property type="entry name" value="URIDINE NUCLEOSIDASE"/>
    <property type="match status" value="1"/>
</dbReference>
<dbReference type="EMBL" id="FOMB01000008">
    <property type="protein sequence ID" value="SFC64581.1"/>
    <property type="molecule type" value="Genomic_DNA"/>
</dbReference>
<evidence type="ECO:0000313" key="7">
    <source>
        <dbReference type="Proteomes" id="UP000182258"/>
    </source>
</evidence>
<reference evidence="5 7" key="2">
    <citation type="submission" date="2016-10" db="EMBL/GenBank/DDBJ databases">
        <authorList>
            <person name="de Groot N.N."/>
        </authorList>
    </citation>
    <scope>NUCLEOTIDE SEQUENCE [LARGE SCALE GENOMIC DNA]</scope>
    <source>
        <strain evidence="5 7">CGMCC 1.10210</strain>
    </source>
</reference>
<dbReference type="InterPro" id="IPR023186">
    <property type="entry name" value="IUNH"/>
</dbReference>
<dbReference type="Proteomes" id="UP000182258">
    <property type="component" value="Unassembled WGS sequence"/>
</dbReference>
<evidence type="ECO:0000259" key="3">
    <source>
        <dbReference type="Pfam" id="PF01156"/>
    </source>
</evidence>
<dbReference type="AlphaFoldDB" id="A0A0F5PRM8"/>
<keyword evidence="1 5" id="KW-0378">Hydrolase</keyword>
<dbReference type="OrthoDB" id="9797882at2"/>
<evidence type="ECO:0000256" key="1">
    <source>
        <dbReference type="ARBA" id="ARBA00022801"/>
    </source>
</evidence>
<protein>
    <submittedName>
        <fullName evidence="4 5">Nucleoside hydrolase</fullName>
    </submittedName>
</protein>
<evidence type="ECO:0000313" key="4">
    <source>
        <dbReference type="EMBL" id="KKC31255.1"/>
    </source>
</evidence>
<keyword evidence="6" id="KW-1185">Reference proteome</keyword>